<keyword evidence="4" id="KW-0418">Kinase</keyword>
<dbReference type="GO" id="GO:0004673">
    <property type="term" value="F:protein histidine kinase activity"/>
    <property type="evidence" value="ECO:0007669"/>
    <property type="project" value="UniProtKB-EC"/>
</dbReference>
<dbReference type="Pfam" id="PF01740">
    <property type="entry name" value="STAS"/>
    <property type="match status" value="1"/>
</dbReference>
<dbReference type="Gene3D" id="1.10.510.10">
    <property type="entry name" value="Transferase(Phosphotransferase) domain 1"/>
    <property type="match status" value="1"/>
</dbReference>
<dbReference type="SUPFAM" id="SSF55781">
    <property type="entry name" value="GAF domain-like"/>
    <property type="match status" value="1"/>
</dbReference>
<dbReference type="InterPro" id="IPR027417">
    <property type="entry name" value="P-loop_NTPase"/>
</dbReference>
<dbReference type="SUPFAM" id="SSF56112">
    <property type="entry name" value="Protein kinase-like (PK-like)"/>
    <property type="match status" value="1"/>
</dbReference>
<dbReference type="PROSITE" id="PS50011">
    <property type="entry name" value="PROTEIN_KINASE_DOM"/>
    <property type="match status" value="1"/>
</dbReference>
<dbReference type="CDD" id="cd14014">
    <property type="entry name" value="STKc_PknB_like"/>
    <property type="match status" value="1"/>
</dbReference>
<feature type="domain" description="STAS" evidence="3">
    <location>
        <begin position="1565"/>
        <end position="1676"/>
    </location>
</feature>
<dbReference type="Gene3D" id="3.40.50.300">
    <property type="entry name" value="P-loop containing nucleotide triphosphate hydrolases"/>
    <property type="match status" value="1"/>
</dbReference>
<evidence type="ECO:0000256" key="1">
    <source>
        <dbReference type="SAM" id="Coils"/>
    </source>
</evidence>
<dbReference type="CDD" id="cd07041">
    <property type="entry name" value="STAS_RsbR_RsbS_like"/>
    <property type="match status" value="1"/>
</dbReference>
<dbReference type="InterPro" id="IPR003018">
    <property type="entry name" value="GAF"/>
</dbReference>
<dbReference type="InterPro" id="IPR011009">
    <property type="entry name" value="Kinase-like_dom_sf"/>
</dbReference>
<dbReference type="PROSITE" id="PS50801">
    <property type="entry name" value="STAS"/>
    <property type="match status" value="1"/>
</dbReference>
<dbReference type="Proteomes" id="UP000238348">
    <property type="component" value="Chromosome"/>
</dbReference>
<sequence>MGMNQLGQYTITAEIHESAETLLYQGYRNTDRAPVTVKLLKDENPTAKAVAKLRHEHAILTDIDLPGVVRPYTLAEHGNGWALVLEDAGGGPLHHVLRSRRLDLPTALRIASSVADTLAGLHQHRVIHKDIKPHNILVRWEPLATKLIDFGIATRLTREAQRAAHPGALEGSLAYMSPEQTGRTNRLLDHRTDLYSLGVTLYEMVTGVLPFQTTDPVDLIHCHIARHPPAPHEVAPHVPRAVSDLVMKLLAKAAEDRYQSARGLKADLDECLARLAATGSVAPFPLGQHDRGGELHIPQKLYGREEESARLAAAWGRASRGAAELVLISGYSGVGKSALVNDLSGPVVRSGGYFIVGKFDQLTRSTPYAAVAHAFRELVRRLLVEPADVLARFRQRLLRALGPSGQVLVDLIPELELVIGPQPAVPALAPVESQNRFHLLFQGLLRVFTAGEHPLALFLDDLQWADPASLDLFRLLLSEPSRQHLLVLGAYRDQEVDAAHPLRAVLRDLAQAGARVSEIHLAPLSLPDVGRLIAESLGCGEEQVAELAAIVQGKTAGNPFFLGQFLGSIHHESLLTFDAPRGVWVWDAERIQHAAGTDGIISFMAGKIQRLPPGAQRVLTLAACVGHEFDLRTLSLVCERPPAEAAAELGEALREGLVVPLTGEQRLLGAPAAPGADDDVPLVSTRGVRYRFLHDRVQQAAYALVEEGRRQEVHLSIGRRLLADSGGSPAEDDLFEVAGHLNRGAARIVDAAERIAVARLNLAAGRKAKAAIAYQAAATYLKAGLSLLDEASWASEYALAFALHVELAECVFMVGARDDAEALFDAAQGRAAGIVDQARIHHLRLLLHTMAGDHEEALRAGWRALELFGVSVPEGRDAWQAAAAAELAEVRANLAGRRPMELLDLGAITDPAERSALQILVDMTPAAFFASPGVFAFIIAKQINVTLRSGHSELSAYACTLYGLILSGSDQYEEAYEFARLGLALCERFPAVQVECKVLTGLASPLGSFREPLRATLPDAARALEASLQAGDLLYASYAAQHHFFNRMGAGDELGALRKEASEQLSLMQRLKNPTAAAIFQLAGQLVASLLGQTAARESLSGEGFDEAAFAATLDRPENAFVACWYYAAKLLLAVLYGDYEGAARLAAKAEEKAPGDAFYFTADVRFFASLARAMAGEGRGGEGAEALARDRQKLAAWAESCPETFLHKKLLVDAALARAAGDELAAMDLLDQAIEAARQSGFIHHQALASELAGKLHLARGRVRSAALHLSEAHGLYLRWGAAVKAQELRDAHPSLLLQTAGAPRGAGVVDVSALGAVTATTTGKDSEALDRATVIRAAQAISGEIVLEKVLERVMRIVIENAGAQRGLLILAREGRLMVEASITVDPDAMTVGPPIPVEARDDLALSVVHYVERTREPLVLGDAAREPRFACDPYVARARPRSLLCVAMAHQGKLSGLVYLENNAATDVFTPARIELASVLASQAAIAVENALLVARVQAATEELRRANEALEDQIALRTEELRQANEQLVRELGERRQAEAERAELQEEIIRTQRTRLSELSTPLIPITERIVVMPLIGTMDEARASQVLEAALSGAQSRGAAVVILDITGVKVVDTGVACSLMNTAAALRLLGTRVVLTGVRPDVARTLVELDMGLGSIVTKGTLQSGIHYALRLSGEATLFHSGAEGRGVVPPASPSRSR</sequence>
<dbReference type="SMART" id="SM00220">
    <property type="entry name" value="S_TKc"/>
    <property type="match status" value="1"/>
</dbReference>
<dbReference type="InterPro" id="IPR036513">
    <property type="entry name" value="STAS_dom_sf"/>
</dbReference>
<dbReference type="PANTHER" id="PTHR43642">
    <property type="entry name" value="HYBRID SIGNAL TRANSDUCTION HISTIDINE KINASE G"/>
    <property type="match status" value="1"/>
</dbReference>
<dbReference type="Gene3D" id="3.30.450.40">
    <property type="match status" value="1"/>
</dbReference>
<evidence type="ECO:0000259" key="2">
    <source>
        <dbReference type="PROSITE" id="PS50011"/>
    </source>
</evidence>
<accession>A0A2L0EU98</accession>
<name>A0A2L0EU98_SORCE</name>
<dbReference type="Pfam" id="PF13191">
    <property type="entry name" value="AAA_16"/>
    <property type="match status" value="1"/>
</dbReference>
<dbReference type="PANTHER" id="PTHR43642:SF1">
    <property type="entry name" value="HYBRID SIGNAL TRANSDUCTION HISTIDINE KINASE G"/>
    <property type="match status" value="1"/>
</dbReference>
<protein>
    <submittedName>
        <fullName evidence="4">Histidine kinase</fullName>
        <ecNumber evidence="4">2.7.13.3</ecNumber>
    </submittedName>
</protein>
<dbReference type="Pfam" id="PF01590">
    <property type="entry name" value="GAF"/>
    <property type="match status" value="1"/>
</dbReference>
<dbReference type="EC" id="2.7.13.3" evidence="4"/>
<dbReference type="InterPro" id="IPR029016">
    <property type="entry name" value="GAF-like_dom_sf"/>
</dbReference>
<dbReference type="InterPro" id="IPR041664">
    <property type="entry name" value="AAA_16"/>
</dbReference>
<dbReference type="EMBL" id="CP012673">
    <property type="protein sequence ID" value="AUX42873.1"/>
    <property type="molecule type" value="Genomic_DNA"/>
</dbReference>
<dbReference type="InterPro" id="IPR011990">
    <property type="entry name" value="TPR-like_helical_dom_sf"/>
</dbReference>
<keyword evidence="4" id="KW-0808">Transferase</keyword>
<dbReference type="InterPro" id="IPR008271">
    <property type="entry name" value="Ser/Thr_kinase_AS"/>
</dbReference>
<feature type="coiled-coil region" evidence="1">
    <location>
        <begin position="1493"/>
        <end position="1559"/>
    </location>
</feature>
<dbReference type="InterPro" id="IPR002645">
    <property type="entry name" value="STAS_dom"/>
</dbReference>
<dbReference type="PROSITE" id="PS00108">
    <property type="entry name" value="PROTEIN_KINASE_ST"/>
    <property type="match status" value="1"/>
</dbReference>
<feature type="domain" description="Protein kinase" evidence="2">
    <location>
        <begin position="1"/>
        <end position="272"/>
    </location>
</feature>
<dbReference type="GO" id="GO:0005524">
    <property type="term" value="F:ATP binding"/>
    <property type="evidence" value="ECO:0007669"/>
    <property type="project" value="InterPro"/>
</dbReference>
<evidence type="ECO:0000313" key="4">
    <source>
        <dbReference type="EMBL" id="AUX42873.1"/>
    </source>
</evidence>
<dbReference type="Gene3D" id="3.30.750.24">
    <property type="entry name" value="STAS domain"/>
    <property type="match status" value="1"/>
</dbReference>
<dbReference type="SMART" id="SM00065">
    <property type="entry name" value="GAF"/>
    <property type="match status" value="1"/>
</dbReference>
<dbReference type="InterPro" id="IPR053159">
    <property type="entry name" value="Hybrid_Histidine_Kinase"/>
</dbReference>
<evidence type="ECO:0000259" key="3">
    <source>
        <dbReference type="PROSITE" id="PS50801"/>
    </source>
</evidence>
<reference evidence="4 5" key="1">
    <citation type="submission" date="2015-09" db="EMBL/GenBank/DDBJ databases">
        <title>Sorangium comparison.</title>
        <authorList>
            <person name="Zaburannyi N."/>
            <person name="Bunk B."/>
            <person name="Overmann J."/>
            <person name="Mueller R."/>
        </authorList>
    </citation>
    <scope>NUCLEOTIDE SEQUENCE [LARGE SCALE GENOMIC DNA]</scope>
    <source>
        <strain evidence="4 5">So ce26</strain>
    </source>
</reference>
<dbReference type="InterPro" id="IPR000719">
    <property type="entry name" value="Prot_kinase_dom"/>
</dbReference>
<organism evidence="4 5">
    <name type="scientific">Sorangium cellulosum</name>
    <name type="common">Polyangium cellulosum</name>
    <dbReference type="NCBI Taxonomy" id="56"/>
    <lineage>
        <taxon>Bacteria</taxon>
        <taxon>Pseudomonadati</taxon>
        <taxon>Myxococcota</taxon>
        <taxon>Polyangia</taxon>
        <taxon>Polyangiales</taxon>
        <taxon>Polyangiaceae</taxon>
        <taxon>Sorangium</taxon>
    </lineage>
</organism>
<dbReference type="SUPFAM" id="SSF48452">
    <property type="entry name" value="TPR-like"/>
    <property type="match status" value="1"/>
</dbReference>
<keyword evidence="1" id="KW-0175">Coiled coil</keyword>
<dbReference type="SUPFAM" id="SSF52540">
    <property type="entry name" value="P-loop containing nucleoside triphosphate hydrolases"/>
    <property type="match status" value="1"/>
</dbReference>
<gene>
    <name evidence="4" type="primary">cpxA</name>
    <name evidence="4" type="ORF">SOCE26_043080</name>
</gene>
<dbReference type="Pfam" id="PF00069">
    <property type="entry name" value="Pkinase"/>
    <property type="match status" value="1"/>
</dbReference>
<proteinExistence type="predicted"/>
<dbReference type="SUPFAM" id="SSF52091">
    <property type="entry name" value="SpoIIaa-like"/>
    <property type="match status" value="1"/>
</dbReference>
<evidence type="ECO:0000313" key="5">
    <source>
        <dbReference type="Proteomes" id="UP000238348"/>
    </source>
</evidence>